<dbReference type="Gene3D" id="3.90.460.10">
    <property type="entry name" value="Ferredoxin thioredoxin reductase catalytic beta subunit"/>
    <property type="match status" value="1"/>
</dbReference>
<comment type="subunit">
    <text evidence="11">Heterodimer of subunit A (variable subunit) and subunit B (catalytic subunit). Heterodimeric FTR forms a complex with ferredoxin and thioredoxin.</text>
</comment>
<comment type="catalytic activity">
    <reaction evidence="13">
        <text>[thioredoxin]-disulfide + 2 reduced [2Fe-2S]-[ferredoxin] + 2 H(+) = [thioredoxin]-dithiol + 2 oxidized [2Fe-2S]-[ferredoxin]</text>
        <dbReference type="Rhea" id="RHEA:42336"/>
        <dbReference type="Rhea" id="RHEA-COMP:10000"/>
        <dbReference type="Rhea" id="RHEA-COMP:10001"/>
        <dbReference type="Rhea" id="RHEA-COMP:10698"/>
        <dbReference type="Rhea" id="RHEA-COMP:10700"/>
        <dbReference type="ChEBI" id="CHEBI:15378"/>
        <dbReference type="ChEBI" id="CHEBI:29950"/>
        <dbReference type="ChEBI" id="CHEBI:33737"/>
        <dbReference type="ChEBI" id="CHEBI:33738"/>
        <dbReference type="ChEBI" id="CHEBI:50058"/>
        <dbReference type="EC" id="1.8.7.2"/>
    </reaction>
</comment>
<keyword evidence="8" id="KW-0408">Iron</keyword>
<protein>
    <recommendedName>
        <fullName evidence="4">ferredoxin:thioredoxin reductase</fullName>
        <ecNumber evidence="4">1.8.7.2</ecNumber>
    </recommendedName>
    <alternativeName>
        <fullName evidence="12">Ferredoxin-thioredoxin reductase subunit B</fullName>
    </alternativeName>
</protein>
<keyword evidence="6" id="KW-0479">Metal-binding</keyword>
<sequence>MDEVERYLGIFERVASKKGWKLNPDRSILIDFAKSLIENRKKYGIAICPCRLPTGNREIDKLIICPCVYAEEDIREFGRCYCGLYQRDDGDYSAVVVPDRHAKYY</sequence>
<reference evidence="14" key="1">
    <citation type="journal article" date="2020" name="mSystems">
        <title>Genome- and Community-Level Interaction Insights into Carbon Utilization and Element Cycling Functions of Hydrothermarchaeota in Hydrothermal Sediment.</title>
        <authorList>
            <person name="Zhou Z."/>
            <person name="Liu Y."/>
            <person name="Xu W."/>
            <person name="Pan J."/>
            <person name="Luo Z.H."/>
            <person name="Li M."/>
        </authorList>
    </citation>
    <scope>NUCLEOTIDE SEQUENCE [LARGE SCALE GENOMIC DNA]</scope>
    <source>
        <strain evidence="14">SpSt-26</strain>
    </source>
</reference>
<name>A0A7J2THQ4_ARCFL</name>
<evidence type="ECO:0000256" key="4">
    <source>
        <dbReference type="ARBA" id="ARBA00012358"/>
    </source>
</evidence>
<evidence type="ECO:0000256" key="2">
    <source>
        <dbReference type="ARBA" id="ARBA00003945"/>
    </source>
</evidence>
<organism evidence="14">
    <name type="scientific">Archaeoglobus fulgidus</name>
    <dbReference type="NCBI Taxonomy" id="2234"/>
    <lineage>
        <taxon>Archaea</taxon>
        <taxon>Methanobacteriati</taxon>
        <taxon>Methanobacteriota</taxon>
        <taxon>Archaeoglobi</taxon>
        <taxon>Archaeoglobales</taxon>
        <taxon>Archaeoglobaceae</taxon>
        <taxon>Archaeoglobus</taxon>
    </lineage>
</organism>
<dbReference type="GO" id="GO:0051539">
    <property type="term" value="F:4 iron, 4 sulfur cluster binding"/>
    <property type="evidence" value="ECO:0007669"/>
    <property type="project" value="UniProtKB-KW"/>
</dbReference>
<evidence type="ECO:0000256" key="7">
    <source>
        <dbReference type="ARBA" id="ARBA00023002"/>
    </source>
</evidence>
<gene>
    <name evidence="14" type="ORF">ENP88_03835</name>
</gene>
<evidence type="ECO:0000256" key="8">
    <source>
        <dbReference type="ARBA" id="ARBA00023004"/>
    </source>
</evidence>
<dbReference type="EC" id="1.8.7.2" evidence="4"/>
<comment type="caution">
    <text evidence="14">The sequence shown here is derived from an EMBL/GenBank/DDBJ whole genome shotgun (WGS) entry which is preliminary data.</text>
</comment>
<comment type="function">
    <text evidence="2">Catalytic subunit of the ferredoxin-thioredoxin reductase (FTR), which catalyzes the two-electron reduction of thioredoxins by the electrons provided by reduced ferredoxin.</text>
</comment>
<keyword evidence="9" id="KW-0411">Iron-sulfur</keyword>
<evidence type="ECO:0000256" key="9">
    <source>
        <dbReference type="ARBA" id="ARBA00023014"/>
    </source>
</evidence>
<keyword evidence="7" id="KW-0560">Oxidoreductase</keyword>
<comment type="similarity">
    <text evidence="3">Belongs to the ferredoxin thioredoxin reductase beta subunit family.</text>
</comment>
<evidence type="ECO:0000256" key="3">
    <source>
        <dbReference type="ARBA" id="ARBA00007941"/>
    </source>
</evidence>
<accession>A0A7J2THQ4</accession>
<evidence type="ECO:0000256" key="6">
    <source>
        <dbReference type="ARBA" id="ARBA00022723"/>
    </source>
</evidence>
<evidence type="ECO:0000256" key="5">
    <source>
        <dbReference type="ARBA" id="ARBA00022485"/>
    </source>
</evidence>
<evidence type="ECO:0000256" key="1">
    <source>
        <dbReference type="ARBA" id="ARBA00001966"/>
    </source>
</evidence>
<dbReference type="GO" id="GO:0016730">
    <property type="term" value="F:oxidoreductase activity, acting on iron-sulfur proteins as donors"/>
    <property type="evidence" value="ECO:0007669"/>
    <property type="project" value="InterPro"/>
</dbReference>
<evidence type="ECO:0000256" key="13">
    <source>
        <dbReference type="ARBA" id="ARBA00048150"/>
    </source>
</evidence>
<comment type="cofactor">
    <cofactor evidence="1">
        <name>[4Fe-4S] cluster</name>
        <dbReference type="ChEBI" id="CHEBI:49883"/>
    </cofactor>
</comment>
<keyword evidence="10" id="KW-1015">Disulfide bond</keyword>
<dbReference type="InterPro" id="IPR004209">
    <property type="entry name" value="FTR_bsu"/>
</dbReference>
<evidence type="ECO:0000256" key="10">
    <source>
        <dbReference type="ARBA" id="ARBA00023157"/>
    </source>
</evidence>
<dbReference type="GO" id="GO:0046872">
    <property type="term" value="F:metal ion binding"/>
    <property type="evidence" value="ECO:0007669"/>
    <property type="project" value="UniProtKB-KW"/>
</dbReference>
<proteinExistence type="inferred from homology"/>
<dbReference type="AlphaFoldDB" id="A0A7J2THQ4"/>
<dbReference type="EMBL" id="DSLA01000059">
    <property type="protein sequence ID" value="HEH35279.1"/>
    <property type="molecule type" value="Genomic_DNA"/>
</dbReference>
<dbReference type="SUPFAM" id="SSF57662">
    <property type="entry name" value="Ferredoxin thioredoxin reductase (FTR), catalytic beta chain"/>
    <property type="match status" value="1"/>
</dbReference>
<evidence type="ECO:0000256" key="11">
    <source>
        <dbReference type="ARBA" id="ARBA00026011"/>
    </source>
</evidence>
<dbReference type="Pfam" id="PF02943">
    <property type="entry name" value="FeThRed_B"/>
    <property type="match status" value="1"/>
</dbReference>
<evidence type="ECO:0000313" key="14">
    <source>
        <dbReference type="EMBL" id="HEH35279.1"/>
    </source>
</evidence>
<dbReference type="InterPro" id="IPR036644">
    <property type="entry name" value="FTR_bsu_sf"/>
</dbReference>
<dbReference type="PANTHER" id="PTHR35113:SF1">
    <property type="entry name" value="FERREDOXIN-THIOREDOXIN REDUCTASE CATALYTIC CHAIN, CHLOROPLASTIC"/>
    <property type="match status" value="1"/>
</dbReference>
<dbReference type="PANTHER" id="PTHR35113">
    <property type="entry name" value="FERREDOXIN-THIOREDOXIN REDUCTASE CATALYTIC CHAIN, CHLOROPLASTIC"/>
    <property type="match status" value="1"/>
</dbReference>
<keyword evidence="5" id="KW-0004">4Fe-4S</keyword>
<evidence type="ECO:0000256" key="12">
    <source>
        <dbReference type="ARBA" id="ARBA00030295"/>
    </source>
</evidence>